<gene>
    <name evidence="2" type="ORF">EKN06_12275</name>
</gene>
<protein>
    <submittedName>
        <fullName evidence="2">Uncharacterized protein</fullName>
    </submittedName>
</protein>
<comment type="caution">
    <text evidence="2">The sequence shown here is derived from an EMBL/GenBank/DDBJ whole genome shotgun (WGS) entry which is preliminary data.</text>
</comment>
<dbReference type="Proteomes" id="UP000283003">
    <property type="component" value="Unassembled WGS sequence"/>
</dbReference>
<keyword evidence="3" id="KW-1185">Reference proteome</keyword>
<keyword evidence="1" id="KW-0472">Membrane</keyword>
<evidence type="ECO:0000256" key="1">
    <source>
        <dbReference type="SAM" id="Phobius"/>
    </source>
</evidence>
<dbReference type="OrthoDB" id="7433012at2"/>
<keyword evidence="1" id="KW-0812">Transmembrane</keyword>
<feature type="transmembrane region" description="Helical" evidence="1">
    <location>
        <begin position="56"/>
        <end position="75"/>
    </location>
</feature>
<accession>A0A437GV85</accession>
<dbReference type="AlphaFoldDB" id="A0A437GV85"/>
<dbReference type="EMBL" id="RXOL01000006">
    <property type="protein sequence ID" value="RVQ65705.1"/>
    <property type="molecule type" value="Genomic_DNA"/>
</dbReference>
<organism evidence="2 3">
    <name type="scientific">Croceicoccus ponticola</name>
    <dbReference type="NCBI Taxonomy" id="2217664"/>
    <lineage>
        <taxon>Bacteria</taxon>
        <taxon>Pseudomonadati</taxon>
        <taxon>Pseudomonadota</taxon>
        <taxon>Alphaproteobacteria</taxon>
        <taxon>Sphingomonadales</taxon>
        <taxon>Erythrobacteraceae</taxon>
        <taxon>Croceicoccus</taxon>
    </lineage>
</organism>
<reference evidence="2 3" key="1">
    <citation type="submission" date="2018-12" db="EMBL/GenBank/DDBJ databases">
        <title>Croceicoccus ponticola sp. nov., a lipolytic bacterium isolated from seawater.</title>
        <authorList>
            <person name="Yoon J.-H."/>
        </authorList>
    </citation>
    <scope>NUCLEOTIDE SEQUENCE [LARGE SCALE GENOMIC DNA]</scope>
    <source>
        <strain evidence="2 3">GM-16</strain>
    </source>
</reference>
<sequence>MKWVVRIFTALYVIALGLFLVGTFGWFGQEPDPMAGVFLMPLGMPWNLFFEGDDTFGFLVALMAPAINLGILWMVCDLVESRED</sequence>
<proteinExistence type="predicted"/>
<name>A0A437GV85_9SPHN</name>
<keyword evidence="1" id="KW-1133">Transmembrane helix</keyword>
<evidence type="ECO:0000313" key="3">
    <source>
        <dbReference type="Proteomes" id="UP000283003"/>
    </source>
</evidence>
<dbReference type="RefSeq" id="WP_127613216.1">
    <property type="nucleotide sequence ID" value="NZ_RXOL01000006.1"/>
</dbReference>
<evidence type="ECO:0000313" key="2">
    <source>
        <dbReference type="EMBL" id="RVQ65705.1"/>
    </source>
</evidence>
<feature type="transmembrane region" description="Helical" evidence="1">
    <location>
        <begin position="7"/>
        <end position="27"/>
    </location>
</feature>